<dbReference type="AlphaFoldDB" id="A0A8F5VK87"/>
<dbReference type="GO" id="GO:0046961">
    <property type="term" value="F:proton-transporting ATPase activity, rotational mechanism"/>
    <property type="evidence" value="ECO:0007669"/>
    <property type="project" value="InterPro"/>
</dbReference>
<organism evidence="2 3">
    <name type="scientific">Methanospirillum hungatei</name>
    <dbReference type="NCBI Taxonomy" id="2203"/>
    <lineage>
        <taxon>Archaea</taxon>
        <taxon>Methanobacteriati</taxon>
        <taxon>Methanobacteriota</taxon>
        <taxon>Stenosarchaea group</taxon>
        <taxon>Methanomicrobia</taxon>
        <taxon>Methanomicrobiales</taxon>
        <taxon>Methanospirillaceae</taxon>
        <taxon>Methanospirillum</taxon>
    </lineage>
</organism>
<gene>
    <name evidence="2" type="ORF">KSK55_13705</name>
</gene>
<reference evidence="2 3" key="1">
    <citation type="submission" date="2021-06" db="EMBL/GenBank/DDBJ databases">
        <title>Complete genome sequence of the secondary alcohol utilizing methanogen Methanospirillum hungatei strain GP1.</title>
        <authorList>
            <person name="Day L.A."/>
            <person name="Costa K.C."/>
        </authorList>
    </citation>
    <scope>NUCLEOTIDE SEQUENCE [LARGE SCALE GENOMIC DNA]</scope>
    <source>
        <strain evidence="2 3">GP1</strain>
    </source>
</reference>
<dbReference type="Pfam" id="PF01992">
    <property type="entry name" value="vATP-synt_AC39"/>
    <property type="match status" value="1"/>
</dbReference>
<dbReference type="InterPro" id="IPR002843">
    <property type="entry name" value="ATPase_V0-cplx_csu/dsu"/>
</dbReference>
<accession>A0A8F5VK87</accession>
<dbReference type="OrthoDB" id="4272at2157"/>
<dbReference type="PANTHER" id="PTHR38682">
    <property type="entry name" value="V-TYPE ATP SYNTHASE SUBUNIT C"/>
    <property type="match status" value="1"/>
</dbReference>
<keyword evidence="1" id="KW-0472">Membrane</keyword>
<evidence type="ECO:0000256" key="1">
    <source>
        <dbReference type="SAM" id="Phobius"/>
    </source>
</evidence>
<evidence type="ECO:0000313" key="2">
    <source>
        <dbReference type="EMBL" id="QXO94369.1"/>
    </source>
</evidence>
<name>A0A8F5VK87_METHU</name>
<sequence length="397" mass="44697">MEISDLTVLLSAGSPFITELTAAILIAVMFLLFLTLLSIVGYFPVLLSLTSYTPVVARIKARGVPYIEPELVQDLMQSGSLPDSISRLKSSGYLASVSLDCNPDQAEEELLIAWYDEVQTLRSQAPRDAWLFFDAILSFQEIAKVKRILRMVHDGRAAIIPEIPLLWPEEFTTDVALKIANSRSVSEAARIFHETRYGQILADGLVLYEKEKSVFYLDHVLDCMGFAEIKSQSSMVQAYLASPYRDYISILIDIQNIRTLIRAKHAGWNPQQVMPCLIDGGLDLPSWRLIQMNEMMSLPDLVRQLSGTRYDSVLSPLLRSYPSTESMLSIDLALDRYLLETISRLSMEYYHTGGPLLWYLVAKEFELRNIRIILTGLSEGLSSDQIGKMLITGPEET</sequence>
<keyword evidence="1" id="KW-0812">Transmembrane</keyword>
<dbReference type="EMBL" id="CP077107">
    <property type="protein sequence ID" value="QXO94369.1"/>
    <property type="molecule type" value="Genomic_DNA"/>
</dbReference>
<proteinExistence type="predicted"/>
<dbReference type="Proteomes" id="UP000694228">
    <property type="component" value="Chromosome"/>
</dbReference>
<keyword evidence="1" id="KW-1133">Transmembrane helix</keyword>
<evidence type="ECO:0000313" key="3">
    <source>
        <dbReference type="Proteomes" id="UP000694228"/>
    </source>
</evidence>
<feature type="transmembrane region" description="Helical" evidence="1">
    <location>
        <begin position="20"/>
        <end position="43"/>
    </location>
</feature>
<protein>
    <submittedName>
        <fullName evidence="2">V-type ATPase subunit</fullName>
    </submittedName>
</protein>
<dbReference type="PANTHER" id="PTHR38682:SF1">
    <property type="entry name" value="V-TYPE ATP SYNTHASE SUBUNIT C"/>
    <property type="match status" value="1"/>
</dbReference>
<dbReference type="InterPro" id="IPR050873">
    <property type="entry name" value="V-ATPase_V0D/AC39_subunit"/>
</dbReference>